<comment type="pathway">
    <text evidence="5">Amino-acid biosynthesis.</text>
</comment>
<keyword evidence="1" id="KW-0028">Amino-acid biosynthesis</keyword>
<dbReference type="GO" id="GO:0009094">
    <property type="term" value="P:L-phenylalanine biosynthetic process"/>
    <property type="evidence" value="ECO:0007669"/>
    <property type="project" value="UniProtKB-KW"/>
</dbReference>
<keyword evidence="2" id="KW-0057">Aromatic amino acid biosynthesis</keyword>
<evidence type="ECO:0000259" key="6">
    <source>
        <dbReference type="PROSITE" id="PS51171"/>
    </source>
</evidence>
<dbReference type="PROSITE" id="PS51171">
    <property type="entry name" value="PREPHENATE_DEHYDR_3"/>
    <property type="match status" value="1"/>
</dbReference>
<evidence type="ECO:0000256" key="3">
    <source>
        <dbReference type="ARBA" id="ARBA00023222"/>
    </source>
</evidence>
<dbReference type="AlphaFoldDB" id="A0AAX6EXX9"/>
<feature type="domain" description="Prephenate dehydratase" evidence="6">
    <location>
        <begin position="101"/>
        <end position="279"/>
    </location>
</feature>
<dbReference type="SUPFAM" id="SSF53850">
    <property type="entry name" value="Periplasmic binding protein-like II"/>
    <property type="match status" value="1"/>
</dbReference>
<dbReference type="GO" id="GO:0047769">
    <property type="term" value="F:arogenate dehydratase activity"/>
    <property type="evidence" value="ECO:0007669"/>
    <property type="project" value="TreeGrafter"/>
</dbReference>
<proteinExistence type="predicted"/>
<evidence type="ECO:0000256" key="4">
    <source>
        <dbReference type="ARBA" id="ARBA00023239"/>
    </source>
</evidence>
<gene>
    <name evidence="7" type="ORF">M6B38_165270</name>
</gene>
<protein>
    <submittedName>
        <fullName evidence="7">Arogenate dehydratase/prephenate dehydratase 6, chloroplastic-like</fullName>
    </submittedName>
</protein>
<reference evidence="7" key="2">
    <citation type="submission" date="2023-04" db="EMBL/GenBank/DDBJ databases">
        <authorList>
            <person name="Bruccoleri R.E."/>
            <person name="Oakeley E.J."/>
            <person name="Faust A.-M."/>
            <person name="Dessus-Babus S."/>
            <person name="Altorfer M."/>
            <person name="Burckhardt D."/>
            <person name="Oertli M."/>
            <person name="Naumann U."/>
            <person name="Petersen F."/>
            <person name="Wong J."/>
        </authorList>
    </citation>
    <scope>NUCLEOTIDE SEQUENCE</scope>
    <source>
        <strain evidence="7">GSM-AAB239-AS_SAM_17_03QT</strain>
        <tissue evidence="7">Leaf</tissue>
    </source>
</reference>
<keyword evidence="4" id="KW-0456">Lyase</keyword>
<dbReference type="Gene3D" id="3.30.70.260">
    <property type="match status" value="1"/>
</dbReference>
<evidence type="ECO:0000313" key="8">
    <source>
        <dbReference type="Proteomes" id="UP001140949"/>
    </source>
</evidence>
<dbReference type="SUPFAM" id="SSF55021">
    <property type="entry name" value="ACT-like"/>
    <property type="match status" value="1"/>
</dbReference>
<keyword evidence="3" id="KW-0584">Phenylalanine biosynthesis</keyword>
<dbReference type="InterPro" id="IPR001086">
    <property type="entry name" value="Preph_deHydtase"/>
</dbReference>
<dbReference type="PANTHER" id="PTHR21022">
    <property type="entry name" value="PREPHENATE DEHYDRATASE P PROTEIN"/>
    <property type="match status" value="1"/>
</dbReference>
<evidence type="ECO:0000256" key="2">
    <source>
        <dbReference type="ARBA" id="ARBA00023141"/>
    </source>
</evidence>
<dbReference type="Proteomes" id="UP001140949">
    <property type="component" value="Unassembled WGS sequence"/>
</dbReference>
<dbReference type="PANTHER" id="PTHR21022:SF26">
    <property type="entry name" value="AROGENATE DEHYDRATASE_PREPHENATE DEHYDRATASE 2, CHLOROPLASTIC-LIKE"/>
    <property type="match status" value="1"/>
</dbReference>
<dbReference type="EMBL" id="JANAVB010033219">
    <property type="protein sequence ID" value="KAJ6808719.1"/>
    <property type="molecule type" value="Genomic_DNA"/>
</dbReference>
<dbReference type="Pfam" id="PF00800">
    <property type="entry name" value="PDT"/>
    <property type="match status" value="1"/>
</dbReference>
<dbReference type="Gene3D" id="3.40.190.10">
    <property type="entry name" value="Periplasmic binding protein-like II"/>
    <property type="match status" value="2"/>
</dbReference>
<dbReference type="CDD" id="cd04905">
    <property type="entry name" value="ACT_CM-PDT"/>
    <property type="match status" value="1"/>
</dbReference>
<evidence type="ECO:0000256" key="1">
    <source>
        <dbReference type="ARBA" id="ARBA00022605"/>
    </source>
</evidence>
<evidence type="ECO:0000313" key="7">
    <source>
        <dbReference type="EMBL" id="KAJ6808719.1"/>
    </source>
</evidence>
<dbReference type="CDD" id="cd13631">
    <property type="entry name" value="PBP2_Ct-PDT_like"/>
    <property type="match status" value="1"/>
</dbReference>
<organism evidence="7 8">
    <name type="scientific">Iris pallida</name>
    <name type="common">Sweet iris</name>
    <dbReference type="NCBI Taxonomy" id="29817"/>
    <lineage>
        <taxon>Eukaryota</taxon>
        <taxon>Viridiplantae</taxon>
        <taxon>Streptophyta</taxon>
        <taxon>Embryophyta</taxon>
        <taxon>Tracheophyta</taxon>
        <taxon>Spermatophyta</taxon>
        <taxon>Magnoliopsida</taxon>
        <taxon>Liliopsida</taxon>
        <taxon>Asparagales</taxon>
        <taxon>Iridaceae</taxon>
        <taxon>Iridoideae</taxon>
        <taxon>Irideae</taxon>
        <taxon>Iris</taxon>
    </lineage>
</organism>
<name>A0AAX6EXX9_IRIPA</name>
<dbReference type="InterPro" id="IPR045865">
    <property type="entry name" value="ACT-like_dom_sf"/>
</dbReference>
<comment type="caution">
    <text evidence="7">The sequence shown here is derived from an EMBL/GenBank/DDBJ whole genome shotgun (WGS) entry which is preliminary data.</text>
</comment>
<reference evidence="7" key="1">
    <citation type="journal article" date="2023" name="GigaByte">
        <title>Genome assembly of the bearded iris, Iris pallida Lam.</title>
        <authorList>
            <person name="Bruccoleri R.E."/>
            <person name="Oakeley E.J."/>
            <person name="Faust A.M.E."/>
            <person name="Altorfer M."/>
            <person name="Dessus-Babus S."/>
            <person name="Burckhardt D."/>
            <person name="Oertli M."/>
            <person name="Naumann U."/>
            <person name="Petersen F."/>
            <person name="Wong J."/>
        </authorList>
    </citation>
    <scope>NUCLEOTIDE SEQUENCE</scope>
    <source>
        <strain evidence="7">GSM-AAB239-AS_SAM_17_03QT</strain>
    </source>
</reference>
<accession>A0AAX6EXX9</accession>
<sequence length="385" mass="42084">MALRIPSPTGVVGRPGAPTFNFSRRASSFLFVAAAASKQQQQQQKKKNKKGMWSPLQTIEEIASQFGLEIAVSDLERLFREAGGDPPAHPGESLHRRRPVRVVYQGGRGSYCQEAAERAFPALSCDSFPCTNMEDAFSALEDQSADRAIVPAENSIDGPIDRNIDLLLRHQDVSIVGELVLPVDHCLISLCGTPVSSLRRVVSHPQALSHCRGRLEELDLEVDEVDSAADAARFLAESRAAGTAVIGSKAAAKEFGLEVLEHNFQDPAVNFNRYLQLGLGSGSDLETRSGRTRKTTVAFSLEGGVADLFRAMWVFETRGVRVTRVDHRPNRSNPVRLAGRVAYFNYVFVMDLEGSRSDPKVRSALTGLEEIAAFVRVLGSYSSNL</sequence>
<keyword evidence="8" id="KW-1185">Reference proteome</keyword>
<dbReference type="GO" id="GO:0004664">
    <property type="term" value="F:prephenate dehydratase activity"/>
    <property type="evidence" value="ECO:0007669"/>
    <property type="project" value="InterPro"/>
</dbReference>
<evidence type="ECO:0000256" key="5">
    <source>
        <dbReference type="ARBA" id="ARBA00029440"/>
    </source>
</evidence>
<dbReference type="GO" id="GO:0009507">
    <property type="term" value="C:chloroplast"/>
    <property type="evidence" value="ECO:0007669"/>
    <property type="project" value="TreeGrafter"/>
</dbReference>